<dbReference type="InterPro" id="IPR025641">
    <property type="entry name" value="DUF4340"/>
</dbReference>
<feature type="domain" description="DUF4340" evidence="1">
    <location>
        <begin position="75"/>
        <end position="231"/>
    </location>
</feature>
<evidence type="ECO:0000313" key="3">
    <source>
        <dbReference type="Proteomes" id="UP001596161"/>
    </source>
</evidence>
<proteinExistence type="predicted"/>
<name>A0ABW0EBG4_9BACT</name>
<evidence type="ECO:0000313" key="2">
    <source>
        <dbReference type="EMBL" id="MFC5271712.1"/>
    </source>
</evidence>
<reference evidence="3" key="1">
    <citation type="journal article" date="2019" name="Int. J. Syst. Evol. Microbiol.">
        <title>The Global Catalogue of Microorganisms (GCM) 10K type strain sequencing project: providing services to taxonomists for standard genome sequencing and annotation.</title>
        <authorList>
            <consortium name="The Broad Institute Genomics Platform"/>
            <consortium name="The Broad Institute Genome Sequencing Center for Infectious Disease"/>
            <person name="Wu L."/>
            <person name="Ma J."/>
        </authorList>
    </citation>
    <scope>NUCLEOTIDE SEQUENCE [LARGE SCALE GENOMIC DNA]</scope>
    <source>
        <strain evidence="3">KACC 12602</strain>
    </source>
</reference>
<sequence length="316" mass="35602">MKSKNTLLLVVLLVLVGAAAYFFTNKGSEKSTLNSKETAFTVTDTASVDKIFIAAKTGASNTLTRQKNGRWLLNDKYEARQDKINSLLATMHRMEVKRPADKASRNLAIRDFATLGKKVEVYQHGELSKVFYVGQTTDDNLGTYFIMEGSENPYVLHIPGFNGFINTRFDIAEANWRSVPVFRSNAQSIQELNIEYVGDPKATLNIKQNNDQYAIAGLKETDQENVKAYLDNYAFINGQYFLPNPQNRVSDSLAISKPAAIITLTDSNPEKSRTIKLYPKTEDYLIALNEKKKEVMSVQTYVFNRLLIRKEGLGKN</sequence>
<organism evidence="2 3">
    <name type="scientific">Adhaeribacter terreus</name>
    <dbReference type="NCBI Taxonomy" id="529703"/>
    <lineage>
        <taxon>Bacteria</taxon>
        <taxon>Pseudomonadati</taxon>
        <taxon>Bacteroidota</taxon>
        <taxon>Cytophagia</taxon>
        <taxon>Cytophagales</taxon>
        <taxon>Hymenobacteraceae</taxon>
        <taxon>Adhaeribacter</taxon>
    </lineage>
</organism>
<dbReference type="Proteomes" id="UP001596161">
    <property type="component" value="Unassembled WGS sequence"/>
</dbReference>
<dbReference type="EMBL" id="JBHSKT010000008">
    <property type="protein sequence ID" value="MFC5271712.1"/>
    <property type="molecule type" value="Genomic_DNA"/>
</dbReference>
<keyword evidence="3" id="KW-1185">Reference proteome</keyword>
<gene>
    <name evidence="2" type="ORF">ACFPIB_13925</name>
</gene>
<evidence type="ECO:0000259" key="1">
    <source>
        <dbReference type="Pfam" id="PF14238"/>
    </source>
</evidence>
<dbReference type="RefSeq" id="WP_378018071.1">
    <property type="nucleotide sequence ID" value="NZ_JBHSKT010000008.1"/>
</dbReference>
<accession>A0ABW0EBG4</accession>
<comment type="caution">
    <text evidence="2">The sequence shown here is derived from an EMBL/GenBank/DDBJ whole genome shotgun (WGS) entry which is preliminary data.</text>
</comment>
<protein>
    <submittedName>
        <fullName evidence="2">DUF4340 domain-containing protein</fullName>
    </submittedName>
</protein>
<dbReference type="Pfam" id="PF14238">
    <property type="entry name" value="DUF4340"/>
    <property type="match status" value="1"/>
</dbReference>